<proteinExistence type="predicted"/>
<organism evidence="1 2">
    <name type="scientific">Portunus trituberculatus</name>
    <name type="common">Swimming crab</name>
    <name type="synonym">Neptunus trituberculatus</name>
    <dbReference type="NCBI Taxonomy" id="210409"/>
    <lineage>
        <taxon>Eukaryota</taxon>
        <taxon>Metazoa</taxon>
        <taxon>Ecdysozoa</taxon>
        <taxon>Arthropoda</taxon>
        <taxon>Crustacea</taxon>
        <taxon>Multicrustacea</taxon>
        <taxon>Malacostraca</taxon>
        <taxon>Eumalacostraca</taxon>
        <taxon>Eucarida</taxon>
        <taxon>Decapoda</taxon>
        <taxon>Pleocyemata</taxon>
        <taxon>Brachyura</taxon>
        <taxon>Eubrachyura</taxon>
        <taxon>Portunoidea</taxon>
        <taxon>Portunidae</taxon>
        <taxon>Portuninae</taxon>
        <taxon>Portunus</taxon>
    </lineage>
</organism>
<accession>A0A5B7GIC3</accession>
<dbReference type="Proteomes" id="UP000324222">
    <property type="component" value="Unassembled WGS sequence"/>
</dbReference>
<dbReference type="EMBL" id="VSRR010014698">
    <property type="protein sequence ID" value="MPC57336.1"/>
    <property type="molecule type" value="Genomic_DNA"/>
</dbReference>
<reference evidence="1 2" key="1">
    <citation type="submission" date="2019-05" db="EMBL/GenBank/DDBJ databases">
        <title>Another draft genome of Portunus trituberculatus and its Hox gene families provides insights of decapod evolution.</title>
        <authorList>
            <person name="Jeong J.-H."/>
            <person name="Song I."/>
            <person name="Kim S."/>
            <person name="Choi T."/>
            <person name="Kim D."/>
            <person name="Ryu S."/>
            <person name="Kim W."/>
        </authorList>
    </citation>
    <scope>NUCLEOTIDE SEQUENCE [LARGE SCALE GENOMIC DNA]</scope>
    <source>
        <tissue evidence="1">Muscle</tissue>
    </source>
</reference>
<gene>
    <name evidence="1" type="ORF">E2C01_051314</name>
</gene>
<sequence>MFNIPESEKSEPKEIEEEKRGFCEGVFHGVLDMKDAKIEMIIGIGRVSEDKARHVIVEMNEAWVKWQLVKRSKELKEDENAIIQKIIIVPDLTKQKKEK</sequence>
<evidence type="ECO:0000313" key="1">
    <source>
        <dbReference type="EMBL" id="MPC57336.1"/>
    </source>
</evidence>
<evidence type="ECO:0000313" key="2">
    <source>
        <dbReference type="Proteomes" id="UP000324222"/>
    </source>
</evidence>
<comment type="caution">
    <text evidence="1">The sequence shown here is derived from an EMBL/GenBank/DDBJ whole genome shotgun (WGS) entry which is preliminary data.</text>
</comment>
<keyword evidence="2" id="KW-1185">Reference proteome</keyword>
<protein>
    <submittedName>
        <fullName evidence="1">Uncharacterized protein</fullName>
    </submittedName>
</protein>
<name>A0A5B7GIC3_PORTR</name>
<dbReference type="AlphaFoldDB" id="A0A5B7GIC3"/>